<dbReference type="SUPFAM" id="SSF51412">
    <property type="entry name" value="Inosine monophosphate dehydrogenase (IMPDH)"/>
    <property type="match status" value="1"/>
</dbReference>
<dbReference type="EMBL" id="JAUKPO010000002">
    <property type="protein sequence ID" value="MDO1445585.1"/>
    <property type="molecule type" value="Genomic_DNA"/>
</dbReference>
<name>A0ABT8R4L8_9BACT</name>
<protein>
    <recommendedName>
        <fullName evidence="3">Hydrolase</fullName>
    </recommendedName>
</protein>
<keyword evidence="2" id="KW-1185">Reference proteome</keyword>
<accession>A0ABT8R4L8</accession>
<gene>
    <name evidence="1" type="ORF">Q0590_04960</name>
</gene>
<sequence>MKKPAKPDFIPEFKGNLRSNIIRVPEVISESSGIIILGKCIKSLLFSTDVAIIRNTNADAIIAVYPFTPQPIITHALILAADKPIFCGIGGGLTSGKRSLEIALDAEFQGALGVVLNKPATNELIERLKKKLEIPVIVTTVSEEDDFAGRISAGIDIFNVSGADRTEAIVKKIRTISATIPIIATGGKDENSIRKTIEAGANAITYTPPTTGELFRIIMNKYRKGENYK</sequence>
<evidence type="ECO:0008006" key="3">
    <source>
        <dbReference type="Google" id="ProtNLM"/>
    </source>
</evidence>
<dbReference type="RefSeq" id="WP_302036389.1">
    <property type="nucleotide sequence ID" value="NZ_JAUKPO010000002.1"/>
</dbReference>
<reference evidence="1" key="1">
    <citation type="submission" date="2023-07" db="EMBL/GenBank/DDBJ databases">
        <title>The genome sequence of Rhodocytophaga aerolata KACC 12507.</title>
        <authorList>
            <person name="Zhang X."/>
        </authorList>
    </citation>
    <scope>NUCLEOTIDE SEQUENCE</scope>
    <source>
        <strain evidence="1">KACC 12507</strain>
    </source>
</reference>
<proteinExistence type="predicted"/>
<organism evidence="1 2">
    <name type="scientific">Rhodocytophaga aerolata</name>
    <dbReference type="NCBI Taxonomy" id="455078"/>
    <lineage>
        <taxon>Bacteria</taxon>
        <taxon>Pseudomonadati</taxon>
        <taxon>Bacteroidota</taxon>
        <taxon>Cytophagia</taxon>
        <taxon>Cytophagales</taxon>
        <taxon>Rhodocytophagaceae</taxon>
        <taxon>Rhodocytophaga</taxon>
    </lineage>
</organism>
<dbReference type="InterPro" id="IPR013785">
    <property type="entry name" value="Aldolase_TIM"/>
</dbReference>
<comment type="caution">
    <text evidence="1">The sequence shown here is derived from an EMBL/GenBank/DDBJ whole genome shotgun (WGS) entry which is preliminary data.</text>
</comment>
<dbReference type="Proteomes" id="UP001168528">
    <property type="component" value="Unassembled WGS sequence"/>
</dbReference>
<dbReference type="Gene3D" id="3.20.20.70">
    <property type="entry name" value="Aldolase class I"/>
    <property type="match status" value="1"/>
</dbReference>
<evidence type="ECO:0000313" key="1">
    <source>
        <dbReference type="EMBL" id="MDO1445585.1"/>
    </source>
</evidence>
<evidence type="ECO:0000313" key="2">
    <source>
        <dbReference type="Proteomes" id="UP001168528"/>
    </source>
</evidence>